<evidence type="ECO:0000313" key="11">
    <source>
        <dbReference type="EMBL" id="SPZ87932.1"/>
    </source>
</evidence>
<dbReference type="Pfam" id="PF17941">
    <property type="entry name" value="PP_kinase_C_1"/>
    <property type="match status" value="1"/>
</dbReference>
<dbReference type="InterPro" id="IPR025200">
    <property type="entry name" value="PPK_C_dom2"/>
</dbReference>
<dbReference type="InterPro" id="IPR036832">
    <property type="entry name" value="PPK_N_dom_sf"/>
</dbReference>
<dbReference type="Pfam" id="PF13089">
    <property type="entry name" value="PP_kinase_N"/>
    <property type="match status" value="1"/>
</dbReference>
<comment type="PTM">
    <text evidence="6">An intermediate of this reaction is the autophosphorylated ppk in which a phosphate is covalently linked to a histidine residue through a N-P bond.</text>
</comment>
<feature type="domain" description="Polyphosphate kinase middle" evidence="7">
    <location>
        <begin position="124"/>
        <end position="293"/>
    </location>
</feature>
<dbReference type="Gene3D" id="1.20.58.310">
    <property type="entry name" value="Polyphosphate kinase N-terminal domain"/>
    <property type="match status" value="1"/>
</dbReference>
<dbReference type="Gene3D" id="3.30.870.10">
    <property type="entry name" value="Endonuclease Chain A"/>
    <property type="match status" value="2"/>
</dbReference>
<dbReference type="InterPro" id="IPR036830">
    <property type="entry name" value="PP_kinase_middle_dom_sf"/>
</dbReference>
<comment type="similarity">
    <text evidence="6">Belongs to the polyphosphate kinase 1 (PPK1) family.</text>
</comment>
<evidence type="ECO:0000259" key="9">
    <source>
        <dbReference type="Pfam" id="PF13090"/>
    </source>
</evidence>
<evidence type="ECO:0000259" key="8">
    <source>
        <dbReference type="Pfam" id="PF13089"/>
    </source>
</evidence>
<feature type="domain" description="Polyphosphate kinase N-terminal" evidence="8">
    <location>
        <begin position="7"/>
        <end position="112"/>
    </location>
</feature>
<dbReference type="PIRSF" id="PIRSF015589">
    <property type="entry name" value="PP_kinase"/>
    <property type="match status" value="1"/>
</dbReference>
<dbReference type="RefSeq" id="WP_112375126.1">
    <property type="nucleotide sequence ID" value="NZ_UAUU01000009.1"/>
</dbReference>
<gene>
    <name evidence="11" type="primary">ppk_2</name>
    <name evidence="11" type="ORF">NCTC11343_03199</name>
</gene>
<keyword evidence="1 6" id="KW-0597">Phosphoprotein</keyword>
<dbReference type="InterPro" id="IPR041108">
    <property type="entry name" value="PP_kinase_C_1"/>
</dbReference>
<evidence type="ECO:0000259" key="10">
    <source>
        <dbReference type="Pfam" id="PF17941"/>
    </source>
</evidence>
<evidence type="ECO:0000256" key="4">
    <source>
        <dbReference type="ARBA" id="ARBA00022777"/>
    </source>
</evidence>
<dbReference type="InterPro" id="IPR003414">
    <property type="entry name" value="PP_kinase"/>
</dbReference>
<comment type="function">
    <text evidence="6">Catalyzes the reversible transfer of the terminal phosphate of ATP to form a long-chain polyphosphate (polyP).</text>
</comment>
<feature type="domain" description="Polyphosphate kinase C-terminal" evidence="10">
    <location>
        <begin position="317"/>
        <end position="477"/>
    </location>
</feature>
<evidence type="ECO:0000256" key="6">
    <source>
        <dbReference type="RuleBase" id="RU003800"/>
    </source>
</evidence>
<dbReference type="GO" id="GO:0006799">
    <property type="term" value="P:polyphosphate biosynthetic process"/>
    <property type="evidence" value="ECO:0007669"/>
    <property type="project" value="InterPro"/>
</dbReference>
<keyword evidence="4 11" id="KW-0418">Kinase</keyword>
<feature type="domain" description="Polyphosphate kinase C-terminal" evidence="9">
    <location>
        <begin position="491"/>
        <end position="657"/>
    </location>
</feature>
<dbReference type="EC" id="2.7.4.1" evidence="6"/>
<comment type="catalytic activity">
    <reaction evidence="6">
        <text>[phosphate](n) + ATP = [phosphate](n+1) + ADP</text>
        <dbReference type="Rhea" id="RHEA:19573"/>
        <dbReference type="Rhea" id="RHEA-COMP:9859"/>
        <dbReference type="Rhea" id="RHEA-COMP:14280"/>
        <dbReference type="ChEBI" id="CHEBI:16838"/>
        <dbReference type="ChEBI" id="CHEBI:30616"/>
        <dbReference type="ChEBI" id="CHEBI:456216"/>
        <dbReference type="EC" id="2.7.4.1"/>
    </reaction>
</comment>
<evidence type="ECO:0000256" key="5">
    <source>
        <dbReference type="ARBA" id="ARBA00022840"/>
    </source>
</evidence>
<dbReference type="NCBIfam" id="NF003917">
    <property type="entry name" value="PRK05443.1-1"/>
    <property type="match status" value="1"/>
</dbReference>
<dbReference type="GO" id="GO:0009358">
    <property type="term" value="C:polyphosphate kinase complex"/>
    <property type="evidence" value="ECO:0007669"/>
    <property type="project" value="InterPro"/>
</dbReference>
<keyword evidence="2 6" id="KW-0808">Transferase</keyword>
<evidence type="ECO:0000256" key="3">
    <source>
        <dbReference type="ARBA" id="ARBA00022741"/>
    </source>
</evidence>
<evidence type="ECO:0000259" key="7">
    <source>
        <dbReference type="Pfam" id="PF02503"/>
    </source>
</evidence>
<name>A0A2X2J0B2_SPHMU</name>
<dbReference type="GO" id="GO:0008976">
    <property type="term" value="F:polyphosphate kinase activity"/>
    <property type="evidence" value="ECO:0007669"/>
    <property type="project" value="UniProtKB-EC"/>
</dbReference>
<dbReference type="Pfam" id="PF13090">
    <property type="entry name" value="PP_kinase_C"/>
    <property type="match status" value="1"/>
</dbReference>
<accession>A0A2X2J0B2</accession>
<evidence type="ECO:0000256" key="2">
    <source>
        <dbReference type="ARBA" id="ARBA00022679"/>
    </source>
</evidence>
<dbReference type="SUPFAM" id="SSF140356">
    <property type="entry name" value="PPK N-terminal domain-like"/>
    <property type="match status" value="1"/>
</dbReference>
<dbReference type="NCBIfam" id="TIGR03705">
    <property type="entry name" value="poly_P_kin"/>
    <property type="match status" value="1"/>
</dbReference>
<organism evidence="11 12">
    <name type="scientific">Sphingobacterium multivorum</name>
    <dbReference type="NCBI Taxonomy" id="28454"/>
    <lineage>
        <taxon>Bacteria</taxon>
        <taxon>Pseudomonadati</taxon>
        <taxon>Bacteroidota</taxon>
        <taxon>Sphingobacteriia</taxon>
        <taxon>Sphingobacteriales</taxon>
        <taxon>Sphingobacteriaceae</taxon>
        <taxon>Sphingobacterium</taxon>
    </lineage>
</organism>
<dbReference type="PANTHER" id="PTHR30218:SF0">
    <property type="entry name" value="POLYPHOSPHATE KINASE"/>
    <property type="match status" value="1"/>
</dbReference>
<keyword evidence="5" id="KW-0067">ATP-binding</keyword>
<sequence>MKKKDLYINRDISWLSFNDRVLDQAAREEVPLLEKLQFLAIFSSNLDEFYRVRMPVLMAWKKIMKQNPGQLIPNIDIGTYKKASKTINKQQEKFGLILADIIQELAKENISFIYNQAIPAEIKDLAAQYFFSTIASYLQIIPIDDTSFFPINNQLYFVVTDDNTGVVFFLNVPSNHIGRFFTCEINGNKYVVLIDDIIKAFFPEAIRNTSLNFYSFKITRDAELNLQDEFEGDIAKKIETEVNKRDLGYATRFLFQPNLPKQLIETLATLFDLRKSSIVEGGNYHNLKDLFSFPIKTAELSYPKQLQINKNQNFRESIFDQIDREDLLVCTPYESFDPILRFFNEAAIDPTVDEIYTTLYRIAGDSHIAQALATAAKNGKRVNVFVELKARFDEANNIHWARLMKEQGVKITYSIPNLKVHAKIALVKRKEGRESALLGTGNLNEKTAKVYTDYFLMTSNKLLTNELDMLFEFLPARRKPHHPNELSFNHLLIAQFNLKHTFLSLIDKTIQAAKDGDSATIKIKLNNLEEESLINKLYEASRAGVKLQLLVRGICRLKPQVPGLSDNIVVKRIVGRYLEHGRIFIFQYQAQTSAYLGSADWMNRNIYRRIETCFPLLNLTLAHQIQELFDIQFADDTEATLLDEHGQNQAIETQQKNVSPATNPSLFERQHETIGLFNKAAHYNKNSLKAQQYNH</sequence>
<keyword evidence="3" id="KW-0547">Nucleotide-binding</keyword>
<protein>
    <recommendedName>
        <fullName evidence="6">Polyphosphate kinase</fullName>
        <ecNumber evidence="6">2.7.4.1</ecNumber>
    </recommendedName>
</protein>
<dbReference type="SUPFAM" id="SSF143724">
    <property type="entry name" value="PHP14-like"/>
    <property type="match status" value="1"/>
</dbReference>
<dbReference type="GO" id="GO:0005524">
    <property type="term" value="F:ATP binding"/>
    <property type="evidence" value="ECO:0007669"/>
    <property type="project" value="UniProtKB-KW"/>
</dbReference>
<dbReference type="AlphaFoldDB" id="A0A2X2J0B2"/>
<dbReference type="PANTHER" id="PTHR30218">
    <property type="entry name" value="POLYPHOSPHATE KINASE"/>
    <property type="match status" value="1"/>
</dbReference>
<reference evidence="11 12" key="1">
    <citation type="submission" date="2018-06" db="EMBL/GenBank/DDBJ databases">
        <authorList>
            <consortium name="Pathogen Informatics"/>
            <person name="Doyle S."/>
        </authorList>
    </citation>
    <scope>NUCLEOTIDE SEQUENCE [LARGE SCALE GENOMIC DNA]</scope>
    <source>
        <strain evidence="11 12">NCTC11343</strain>
    </source>
</reference>
<proteinExistence type="inferred from homology"/>
<dbReference type="SUPFAM" id="SSF56024">
    <property type="entry name" value="Phospholipase D/nuclease"/>
    <property type="match status" value="2"/>
</dbReference>
<dbReference type="InterPro" id="IPR024953">
    <property type="entry name" value="PP_kinase_middle"/>
</dbReference>
<dbReference type="InterPro" id="IPR025198">
    <property type="entry name" value="PPK_N_dom"/>
</dbReference>
<dbReference type="Proteomes" id="UP000251241">
    <property type="component" value="Unassembled WGS sequence"/>
</dbReference>
<evidence type="ECO:0000256" key="1">
    <source>
        <dbReference type="ARBA" id="ARBA00022553"/>
    </source>
</evidence>
<dbReference type="Gene3D" id="3.30.1840.10">
    <property type="entry name" value="Polyphosphate kinase middle domain"/>
    <property type="match status" value="1"/>
</dbReference>
<dbReference type="Pfam" id="PF02503">
    <property type="entry name" value="PP_kinase"/>
    <property type="match status" value="1"/>
</dbReference>
<dbReference type="EMBL" id="UAUU01000009">
    <property type="protein sequence ID" value="SPZ87932.1"/>
    <property type="molecule type" value="Genomic_DNA"/>
</dbReference>
<evidence type="ECO:0000313" key="12">
    <source>
        <dbReference type="Proteomes" id="UP000251241"/>
    </source>
</evidence>